<evidence type="ECO:0000313" key="4">
    <source>
        <dbReference type="Proteomes" id="UP001302429"/>
    </source>
</evidence>
<dbReference type="PANTHER" id="PTHR46268:SF6">
    <property type="entry name" value="UNIVERSAL STRESS PROTEIN UP12"/>
    <property type="match status" value="1"/>
</dbReference>
<sequence>MKSIVVYADTSPSMTSRTEAALDLARAHKAHITFVVVTPYSSYVALDPMGGVFVANAALESIREEETRLDDMIKKEMANEDVSWEVLHYDGDAVDCVLSAARLADMIVVSLGHDPDNPKPHSLLEVADLAEHSGCPILAIPHDQTRFAALGTAAIAWNGSHEAANAVRSAIPMLQMAKTVHIITADKEPENYPSTALARYLSRHDINAEVHDVPAGSLSIEEAIESQVKSLGAEWMVMGAWGHSRLRQTLLGGTTRHFLSESKVPLLLAH</sequence>
<dbReference type="InterPro" id="IPR006016">
    <property type="entry name" value="UspA"/>
</dbReference>
<dbReference type="Pfam" id="PF00582">
    <property type="entry name" value="Usp"/>
    <property type="match status" value="2"/>
</dbReference>
<dbReference type="PANTHER" id="PTHR46268">
    <property type="entry name" value="STRESS RESPONSE PROTEIN NHAX"/>
    <property type="match status" value="1"/>
</dbReference>
<evidence type="ECO:0000256" key="1">
    <source>
        <dbReference type="ARBA" id="ARBA00008791"/>
    </source>
</evidence>
<dbReference type="AlphaFoldDB" id="A0AA97I2T0"/>
<accession>A0AA97I2T0</accession>
<reference evidence="3 4" key="1">
    <citation type="submission" date="2023-10" db="EMBL/GenBank/DDBJ databases">
        <title>Complete genome sequence of a Sphingomonadaceae bacterium.</title>
        <authorList>
            <person name="Yan C."/>
        </authorList>
    </citation>
    <scope>NUCLEOTIDE SEQUENCE [LARGE SCALE GENOMIC DNA]</scope>
    <source>
        <strain evidence="3 4">SCSIO 66989</strain>
    </source>
</reference>
<dbReference type="RefSeq" id="WP_317083428.1">
    <property type="nucleotide sequence ID" value="NZ_CP136594.1"/>
</dbReference>
<organism evidence="3 4">
    <name type="scientific">Alterisphingorhabdus coralli</name>
    <dbReference type="NCBI Taxonomy" id="3071408"/>
    <lineage>
        <taxon>Bacteria</taxon>
        <taxon>Pseudomonadati</taxon>
        <taxon>Pseudomonadota</taxon>
        <taxon>Alphaproteobacteria</taxon>
        <taxon>Sphingomonadales</taxon>
        <taxon>Sphingomonadaceae</taxon>
        <taxon>Alterisphingorhabdus (ex Yan et al. 2024)</taxon>
    </lineage>
</organism>
<evidence type="ECO:0000313" key="3">
    <source>
        <dbReference type="EMBL" id="WOE76025.1"/>
    </source>
</evidence>
<dbReference type="PRINTS" id="PR01438">
    <property type="entry name" value="UNVRSLSTRESS"/>
</dbReference>
<evidence type="ECO:0000259" key="2">
    <source>
        <dbReference type="Pfam" id="PF00582"/>
    </source>
</evidence>
<feature type="domain" description="UspA" evidence="2">
    <location>
        <begin position="220"/>
        <end position="269"/>
    </location>
</feature>
<feature type="domain" description="UspA" evidence="2">
    <location>
        <begin position="1"/>
        <end position="110"/>
    </location>
</feature>
<dbReference type="CDD" id="cd00293">
    <property type="entry name" value="USP-like"/>
    <property type="match status" value="1"/>
</dbReference>
<dbReference type="KEGG" id="acoa:RB602_04710"/>
<dbReference type="EMBL" id="CP136594">
    <property type="protein sequence ID" value="WOE76025.1"/>
    <property type="molecule type" value="Genomic_DNA"/>
</dbReference>
<dbReference type="Proteomes" id="UP001302429">
    <property type="component" value="Chromosome"/>
</dbReference>
<name>A0AA97I2T0_9SPHN</name>
<dbReference type="SUPFAM" id="SSF52402">
    <property type="entry name" value="Adenine nucleotide alpha hydrolases-like"/>
    <property type="match status" value="2"/>
</dbReference>
<gene>
    <name evidence="3" type="ORF">RB602_04710</name>
</gene>
<comment type="similarity">
    <text evidence="1">Belongs to the universal stress protein A family.</text>
</comment>
<dbReference type="InterPro" id="IPR006015">
    <property type="entry name" value="Universal_stress_UspA"/>
</dbReference>
<proteinExistence type="inferred from homology"/>
<protein>
    <submittedName>
        <fullName evidence="3">Universal stress protein</fullName>
    </submittedName>
</protein>
<keyword evidence="4" id="KW-1185">Reference proteome</keyword>
<dbReference type="Gene3D" id="3.40.50.12370">
    <property type="match status" value="1"/>
</dbReference>